<accession>A0A238ZXT5</accession>
<name>A0A238ZXT5_9FLAO</name>
<dbReference type="Proteomes" id="UP000198379">
    <property type="component" value="Unassembled WGS sequence"/>
</dbReference>
<feature type="signal peptide" evidence="1">
    <location>
        <begin position="1"/>
        <end position="20"/>
    </location>
</feature>
<keyword evidence="3" id="KW-1185">Reference proteome</keyword>
<sequence length="293" mass="33108">MKRFTLLCCGLLLGLSTITAQTDTYSVNNQSYELKTDVEGPITLLWNIVNQEYRYFAKKGTTITELTNTKEGKKYQEEYKKQLQELTGDVTMNTDKVKLTLASLRRFFNAYNKAVDASYEENSFLTNMEYRLGGFVGITNSVFVDNPDNTSNTQFGIDFELYDATALPSHAIVFQYKQTLSSDEFDYSAAQFSINHRFKFIKTPIYQIYLNTKLVTFTSAKRSEEIDDDTLGLIAVDDSSGSNLQGPVIFGLGADIKLGKGYLSLNYNDAYSFIIDDNGEFPVDLTIGYKFVL</sequence>
<evidence type="ECO:0000313" key="3">
    <source>
        <dbReference type="Proteomes" id="UP000198379"/>
    </source>
</evidence>
<dbReference type="AlphaFoldDB" id="A0A238ZXT5"/>
<evidence type="ECO:0008006" key="4">
    <source>
        <dbReference type="Google" id="ProtNLM"/>
    </source>
</evidence>
<dbReference type="OrthoDB" id="1411114at2"/>
<reference evidence="2 3" key="1">
    <citation type="submission" date="2017-06" db="EMBL/GenBank/DDBJ databases">
        <authorList>
            <person name="Kim H.J."/>
            <person name="Triplett B.A."/>
        </authorList>
    </citation>
    <scope>NUCLEOTIDE SEQUENCE [LARGE SCALE GENOMIC DNA]</scope>
    <source>
        <strain evidence="2 3">DSM 25597</strain>
    </source>
</reference>
<evidence type="ECO:0000256" key="1">
    <source>
        <dbReference type="SAM" id="SignalP"/>
    </source>
</evidence>
<keyword evidence="1" id="KW-0732">Signal</keyword>
<dbReference type="EMBL" id="FZNY01000004">
    <property type="protein sequence ID" value="SNR88079.1"/>
    <property type="molecule type" value="Genomic_DNA"/>
</dbReference>
<protein>
    <recommendedName>
        <fullName evidence="4">Outer membrane protein beta-barrel domain-containing protein</fullName>
    </recommendedName>
</protein>
<gene>
    <name evidence="2" type="ORF">SAMN06265376_10410</name>
</gene>
<feature type="chain" id="PRO_5012308598" description="Outer membrane protein beta-barrel domain-containing protein" evidence="1">
    <location>
        <begin position="21"/>
        <end position="293"/>
    </location>
</feature>
<organism evidence="2 3">
    <name type="scientific">Dokdonia pacifica</name>
    <dbReference type="NCBI Taxonomy" id="1627892"/>
    <lineage>
        <taxon>Bacteria</taxon>
        <taxon>Pseudomonadati</taxon>
        <taxon>Bacteroidota</taxon>
        <taxon>Flavobacteriia</taxon>
        <taxon>Flavobacteriales</taxon>
        <taxon>Flavobacteriaceae</taxon>
        <taxon>Dokdonia</taxon>
    </lineage>
</organism>
<evidence type="ECO:0000313" key="2">
    <source>
        <dbReference type="EMBL" id="SNR88079.1"/>
    </source>
</evidence>
<dbReference type="RefSeq" id="WP_089371836.1">
    <property type="nucleotide sequence ID" value="NZ_BMEP01000007.1"/>
</dbReference>
<proteinExistence type="predicted"/>